<keyword evidence="7" id="KW-1185">Reference proteome</keyword>
<dbReference type="PRINTS" id="PR00455">
    <property type="entry name" value="HTHTETR"/>
</dbReference>
<protein>
    <submittedName>
        <fullName evidence="6">TetR/AcrR family transcriptional regulator</fullName>
    </submittedName>
</protein>
<dbReference type="PANTHER" id="PTHR30055">
    <property type="entry name" value="HTH-TYPE TRANSCRIPTIONAL REGULATOR RUTR"/>
    <property type="match status" value="1"/>
</dbReference>
<dbReference type="PROSITE" id="PS50977">
    <property type="entry name" value="HTH_TETR_2"/>
    <property type="match status" value="2"/>
</dbReference>
<dbReference type="InterPro" id="IPR050109">
    <property type="entry name" value="HTH-type_TetR-like_transc_reg"/>
</dbReference>
<proteinExistence type="predicted"/>
<dbReference type="Gene3D" id="1.10.357.10">
    <property type="entry name" value="Tetracycline Repressor, domain 2"/>
    <property type="match status" value="2"/>
</dbReference>
<dbReference type="Gene3D" id="1.10.10.60">
    <property type="entry name" value="Homeodomain-like"/>
    <property type="match status" value="2"/>
</dbReference>
<dbReference type="InterPro" id="IPR023772">
    <property type="entry name" value="DNA-bd_HTH_TetR-type_CS"/>
</dbReference>
<evidence type="ECO:0000259" key="5">
    <source>
        <dbReference type="PROSITE" id="PS50977"/>
    </source>
</evidence>
<organism evidence="6 7">
    <name type="scientific">Amycolatopsis carbonis</name>
    <dbReference type="NCBI Taxonomy" id="715471"/>
    <lineage>
        <taxon>Bacteria</taxon>
        <taxon>Bacillati</taxon>
        <taxon>Actinomycetota</taxon>
        <taxon>Actinomycetes</taxon>
        <taxon>Pseudonocardiales</taxon>
        <taxon>Pseudonocardiaceae</taxon>
        <taxon>Amycolatopsis</taxon>
    </lineage>
</organism>
<evidence type="ECO:0000313" key="6">
    <source>
        <dbReference type="EMBL" id="WIX82128.1"/>
    </source>
</evidence>
<keyword evidence="3" id="KW-0804">Transcription</keyword>
<dbReference type="PROSITE" id="PS01081">
    <property type="entry name" value="HTH_TETR_1"/>
    <property type="match status" value="1"/>
</dbReference>
<name>A0A9Y2IP00_9PSEU</name>
<dbReference type="GO" id="GO:0000976">
    <property type="term" value="F:transcription cis-regulatory region binding"/>
    <property type="evidence" value="ECO:0007669"/>
    <property type="project" value="TreeGrafter"/>
</dbReference>
<dbReference type="Proteomes" id="UP001236014">
    <property type="component" value="Chromosome"/>
</dbReference>
<gene>
    <name evidence="6" type="ORF">QRX50_15895</name>
</gene>
<reference evidence="6 7" key="1">
    <citation type="submission" date="2023-06" db="EMBL/GenBank/DDBJ databases">
        <authorList>
            <person name="Oyuntsetseg B."/>
            <person name="Kim S.B."/>
        </authorList>
    </citation>
    <scope>NUCLEOTIDE SEQUENCE [LARGE SCALE GENOMIC DNA]</scope>
    <source>
        <strain evidence="6 7">2-15</strain>
    </source>
</reference>
<dbReference type="GO" id="GO:0003700">
    <property type="term" value="F:DNA-binding transcription factor activity"/>
    <property type="evidence" value="ECO:0007669"/>
    <property type="project" value="TreeGrafter"/>
</dbReference>
<evidence type="ECO:0000256" key="3">
    <source>
        <dbReference type="ARBA" id="ARBA00023163"/>
    </source>
</evidence>
<dbReference type="EMBL" id="CP127294">
    <property type="protein sequence ID" value="WIX82128.1"/>
    <property type="molecule type" value="Genomic_DNA"/>
</dbReference>
<accession>A0A9Y2IP00</accession>
<evidence type="ECO:0000313" key="7">
    <source>
        <dbReference type="Proteomes" id="UP001236014"/>
    </source>
</evidence>
<dbReference type="FunFam" id="1.10.10.60:FF:000141">
    <property type="entry name" value="TetR family transcriptional regulator"/>
    <property type="match status" value="1"/>
</dbReference>
<dbReference type="InterPro" id="IPR009057">
    <property type="entry name" value="Homeodomain-like_sf"/>
</dbReference>
<dbReference type="RefSeq" id="WP_285972705.1">
    <property type="nucleotide sequence ID" value="NZ_CP127294.1"/>
</dbReference>
<feature type="domain" description="HTH tetR-type" evidence="5">
    <location>
        <begin position="207"/>
        <end position="267"/>
    </location>
</feature>
<dbReference type="GO" id="GO:0045892">
    <property type="term" value="P:negative regulation of DNA-templated transcription"/>
    <property type="evidence" value="ECO:0007669"/>
    <property type="project" value="UniProtKB-ARBA"/>
</dbReference>
<dbReference type="InterPro" id="IPR001647">
    <property type="entry name" value="HTH_TetR"/>
</dbReference>
<feature type="domain" description="HTH tetR-type" evidence="5">
    <location>
        <begin position="11"/>
        <end position="71"/>
    </location>
</feature>
<keyword evidence="2 4" id="KW-0238">DNA-binding</keyword>
<feature type="DNA-binding region" description="H-T-H motif" evidence="4">
    <location>
        <begin position="34"/>
        <end position="53"/>
    </location>
</feature>
<dbReference type="AlphaFoldDB" id="A0A9Y2IP00"/>
<dbReference type="KEGG" id="acab:QRX50_15895"/>
<feature type="DNA-binding region" description="H-T-H motif" evidence="4">
    <location>
        <begin position="230"/>
        <end position="249"/>
    </location>
</feature>
<evidence type="ECO:0000256" key="1">
    <source>
        <dbReference type="ARBA" id="ARBA00023015"/>
    </source>
</evidence>
<sequence>MSTPARGSRPRDRKAQLAAVAAGLFRARGFHGVGINDIAAAAGVTGPALYRHFADKQAILAYVVLAGIDDMEAVTASALSGAPDQLEVLLTGLATQAVERREIAALWRWEGPHLPRDERREIRHRSGAVLDAWTKALLGVRPSLATDDAEFLCWGALSVFGSVAVHHTTVARRRFVPLLVELALAVLNSTLPAGGSAEPVRDGLGTPSRREQVLAAATSLFGERGFHAVSMEDIGAAAGIAGPSVYRHFPSKAALMVAIGHRAADRLALAAEQALRAPDELSALRRLAASYVHTLLHTPELLVSFTADRVTMPDRDKADLLRVQRDYVDQWVALLATISPTLPAREAKIRVHAALTIANDLTRTRRVSGRANLEAELTALLHAVLERPIP</sequence>
<evidence type="ECO:0000256" key="2">
    <source>
        <dbReference type="ARBA" id="ARBA00023125"/>
    </source>
</evidence>
<dbReference type="SUPFAM" id="SSF46689">
    <property type="entry name" value="Homeodomain-like"/>
    <property type="match status" value="2"/>
</dbReference>
<dbReference type="Pfam" id="PF00440">
    <property type="entry name" value="TetR_N"/>
    <property type="match status" value="2"/>
</dbReference>
<evidence type="ECO:0000256" key="4">
    <source>
        <dbReference type="PROSITE-ProRule" id="PRU00335"/>
    </source>
</evidence>
<dbReference type="PANTHER" id="PTHR30055:SF237">
    <property type="entry name" value="TRANSCRIPTIONAL REPRESSOR MCE3R"/>
    <property type="match status" value="1"/>
</dbReference>
<keyword evidence="1" id="KW-0805">Transcription regulation</keyword>